<feature type="domain" description="ABC transporter" evidence="5">
    <location>
        <begin position="2"/>
        <end position="245"/>
    </location>
</feature>
<keyword evidence="2" id="KW-0547">Nucleotide-binding</keyword>
<dbReference type="PANTHER" id="PTHR42794:SF1">
    <property type="entry name" value="HEMIN IMPORT ATP-BINDING PROTEIN HMUV"/>
    <property type="match status" value="1"/>
</dbReference>
<evidence type="ECO:0000256" key="3">
    <source>
        <dbReference type="ARBA" id="ARBA00022840"/>
    </source>
</evidence>
<dbReference type="OrthoDB" id="9787851at2"/>
<dbReference type="PROSITE" id="PS00211">
    <property type="entry name" value="ABC_TRANSPORTER_1"/>
    <property type="match status" value="1"/>
</dbReference>
<dbReference type="EMBL" id="LGCK01000014">
    <property type="protein sequence ID" value="KPL70578.1"/>
    <property type="molecule type" value="Genomic_DNA"/>
</dbReference>
<dbReference type="AlphaFoldDB" id="A0A0N8GKT3"/>
<dbReference type="SUPFAM" id="SSF52540">
    <property type="entry name" value="P-loop containing nucleoside triphosphate hydrolases"/>
    <property type="match status" value="1"/>
</dbReference>
<dbReference type="Gene3D" id="3.40.50.300">
    <property type="entry name" value="P-loop containing nucleotide triphosphate hydrolases"/>
    <property type="match status" value="1"/>
</dbReference>
<comment type="caution">
    <text evidence="6">The sequence shown here is derived from an EMBL/GenBank/DDBJ whole genome shotgun (WGS) entry which is preliminary data.</text>
</comment>
<keyword evidence="3" id="KW-0067">ATP-binding</keyword>
<proteinExistence type="predicted"/>
<evidence type="ECO:0000256" key="4">
    <source>
        <dbReference type="ARBA" id="ARBA00022967"/>
    </source>
</evidence>
<dbReference type="GO" id="GO:0005524">
    <property type="term" value="F:ATP binding"/>
    <property type="evidence" value="ECO:0007669"/>
    <property type="project" value="UniProtKB-KW"/>
</dbReference>
<keyword evidence="7" id="KW-1185">Reference proteome</keyword>
<dbReference type="CDD" id="cd03214">
    <property type="entry name" value="ABC_Iron-Siderophores_B12_Hemin"/>
    <property type="match status" value="1"/>
</dbReference>
<evidence type="ECO:0000256" key="2">
    <source>
        <dbReference type="ARBA" id="ARBA00022741"/>
    </source>
</evidence>
<dbReference type="InterPro" id="IPR003593">
    <property type="entry name" value="AAA+_ATPase"/>
</dbReference>
<sequence length="265" mass="28858">MLTMEDVSIRLGGKSIIKQVNLSVPEESILGVIGPNGAGKTTLLRAISGTIPLSDGKITFRGKDLSKLSILERARQIAVVQQARRLPGAYTCKETVLMGRTPHLNWLGHFEERDRRLAVEAMRRTGTLDMADRLIGELSGGEQQRVLLARALAQTAPILLLDEPTTHLDLQYQLNLLNLIRDLVNHGGLANSDAHLTVILTLHDLNLVGRYADQVAVMVKGSIQSVGTPMDVMTPDTLSPAFNVPLRSIPLDGQDKSPFIVPANL</sequence>
<dbReference type="PROSITE" id="PS50893">
    <property type="entry name" value="ABC_TRANSPORTER_2"/>
    <property type="match status" value="1"/>
</dbReference>
<dbReference type="InterPro" id="IPR003439">
    <property type="entry name" value="ABC_transporter-like_ATP-bd"/>
</dbReference>
<evidence type="ECO:0000259" key="5">
    <source>
        <dbReference type="PROSITE" id="PS50893"/>
    </source>
</evidence>
<dbReference type="GO" id="GO:0016887">
    <property type="term" value="F:ATP hydrolysis activity"/>
    <property type="evidence" value="ECO:0007669"/>
    <property type="project" value="InterPro"/>
</dbReference>
<dbReference type="RefSeq" id="WP_062422482.1">
    <property type="nucleotide sequence ID" value="NZ_BBYA01000010.1"/>
</dbReference>
<keyword evidence="1" id="KW-0813">Transport</keyword>
<gene>
    <name evidence="6" type="ORF">ADM99_15820</name>
</gene>
<dbReference type="InterPro" id="IPR027417">
    <property type="entry name" value="P-loop_NTPase"/>
</dbReference>
<accession>A0A0N8GKT3</accession>
<dbReference type="FunFam" id="3.40.50.300:FF:000134">
    <property type="entry name" value="Iron-enterobactin ABC transporter ATP-binding protein"/>
    <property type="match status" value="1"/>
</dbReference>
<evidence type="ECO:0000256" key="1">
    <source>
        <dbReference type="ARBA" id="ARBA00022448"/>
    </source>
</evidence>
<name>A0A0N8GKT3_9CHLR</name>
<evidence type="ECO:0000313" key="7">
    <source>
        <dbReference type="Proteomes" id="UP000050430"/>
    </source>
</evidence>
<dbReference type="Pfam" id="PF00005">
    <property type="entry name" value="ABC_tran"/>
    <property type="match status" value="1"/>
</dbReference>
<dbReference type="Proteomes" id="UP000050430">
    <property type="component" value="Unassembled WGS sequence"/>
</dbReference>
<dbReference type="PANTHER" id="PTHR42794">
    <property type="entry name" value="HEMIN IMPORT ATP-BINDING PROTEIN HMUV"/>
    <property type="match status" value="1"/>
</dbReference>
<reference evidence="6 7" key="1">
    <citation type="submission" date="2015-07" db="EMBL/GenBank/DDBJ databases">
        <title>Genome sequence of Leptolinea tardivitalis DSM 16556.</title>
        <authorList>
            <person name="Hemp J."/>
            <person name="Ward L.M."/>
            <person name="Pace L.A."/>
            <person name="Fischer W.W."/>
        </authorList>
    </citation>
    <scope>NUCLEOTIDE SEQUENCE [LARGE SCALE GENOMIC DNA]</scope>
    <source>
        <strain evidence="6 7">YMTK-2</strain>
    </source>
</reference>
<dbReference type="SMART" id="SM00382">
    <property type="entry name" value="AAA"/>
    <property type="match status" value="1"/>
</dbReference>
<keyword evidence="4" id="KW-1278">Translocase</keyword>
<evidence type="ECO:0000313" key="6">
    <source>
        <dbReference type="EMBL" id="KPL70578.1"/>
    </source>
</evidence>
<protein>
    <recommendedName>
        <fullName evidence="5">ABC transporter domain-containing protein</fullName>
    </recommendedName>
</protein>
<organism evidence="6 7">
    <name type="scientific">Leptolinea tardivitalis</name>
    <dbReference type="NCBI Taxonomy" id="229920"/>
    <lineage>
        <taxon>Bacteria</taxon>
        <taxon>Bacillati</taxon>
        <taxon>Chloroflexota</taxon>
        <taxon>Anaerolineae</taxon>
        <taxon>Anaerolineales</taxon>
        <taxon>Anaerolineaceae</taxon>
        <taxon>Leptolinea</taxon>
    </lineage>
</organism>
<dbReference type="STRING" id="229920.ADM99_15820"/>
<dbReference type="InterPro" id="IPR017871">
    <property type="entry name" value="ABC_transporter-like_CS"/>
</dbReference>